<keyword evidence="3 7" id="KW-0812">Transmembrane</keyword>
<dbReference type="InterPro" id="IPR050250">
    <property type="entry name" value="Macrolide_Exporter_MacB"/>
</dbReference>
<evidence type="ECO:0000256" key="2">
    <source>
        <dbReference type="ARBA" id="ARBA00022475"/>
    </source>
</evidence>
<dbReference type="PANTHER" id="PTHR30572:SF4">
    <property type="entry name" value="ABC TRANSPORTER PERMEASE YTRF"/>
    <property type="match status" value="1"/>
</dbReference>
<evidence type="ECO:0000313" key="10">
    <source>
        <dbReference type="EMBL" id="TQL76450.1"/>
    </source>
</evidence>
<dbReference type="InterPro" id="IPR003838">
    <property type="entry name" value="ABC3_permease_C"/>
</dbReference>
<evidence type="ECO:0000256" key="6">
    <source>
        <dbReference type="ARBA" id="ARBA00038076"/>
    </source>
</evidence>
<protein>
    <submittedName>
        <fullName evidence="10">Putative ABC transport system permease protein</fullName>
    </submittedName>
</protein>
<gene>
    <name evidence="10" type="ORF">FB566_1980</name>
</gene>
<keyword evidence="4 7" id="KW-1133">Transmembrane helix</keyword>
<proteinExistence type="inferred from homology"/>
<keyword evidence="11" id="KW-1185">Reference proteome</keyword>
<feature type="transmembrane region" description="Helical" evidence="7">
    <location>
        <begin position="356"/>
        <end position="376"/>
    </location>
</feature>
<evidence type="ECO:0000256" key="7">
    <source>
        <dbReference type="SAM" id="Phobius"/>
    </source>
</evidence>
<evidence type="ECO:0000256" key="5">
    <source>
        <dbReference type="ARBA" id="ARBA00023136"/>
    </source>
</evidence>
<comment type="subcellular location">
    <subcellularLocation>
        <location evidence="1">Cell membrane</location>
        <topology evidence="1">Multi-pass membrane protein</topology>
    </subcellularLocation>
</comment>
<feature type="domain" description="ABC3 transporter permease C-terminal" evidence="8">
    <location>
        <begin position="274"/>
        <end position="386"/>
    </location>
</feature>
<evidence type="ECO:0000259" key="9">
    <source>
        <dbReference type="Pfam" id="PF12704"/>
    </source>
</evidence>
<evidence type="ECO:0000259" key="8">
    <source>
        <dbReference type="Pfam" id="PF02687"/>
    </source>
</evidence>
<dbReference type="GO" id="GO:0005886">
    <property type="term" value="C:plasma membrane"/>
    <property type="evidence" value="ECO:0007669"/>
    <property type="project" value="UniProtKB-SubCell"/>
</dbReference>
<dbReference type="AlphaFoldDB" id="A0A543AV40"/>
<comment type="similarity">
    <text evidence="6">Belongs to the ABC-4 integral membrane protein family.</text>
</comment>
<evidence type="ECO:0000256" key="1">
    <source>
        <dbReference type="ARBA" id="ARBA00004651"/>
    </source>
</evidence>
<dbReference type="InterPro" id="IPR025857">
    <property type="entry name" value="MacB_PCD"/>
</dbReference>
<dbReference type="Pfam" id="PF12704">
    <property type="entry name" value="MacB_PCD"/>
    <property type="match status" value="1"/>
</dbReference>
<evidence type="ECO:0000313" key="11">
    <source>
        <dbReference type="Proteomes" id="UP000317043"/>
    </source>
</evidence>
<evidence type="ECO:0000256" key="3">
    <source>
        <dbReference type="ARBA" id="ARBA00022692"/>
    </source>
</evidence>
<reference evidence="10 11" key="1">
    <citation type="submission" date="2019-06" db="EMBL/GenBank/DDBJ databases">
        <title>Sequencing the genomes of 1000 actinobacteria strains.</title>
        <authorList>
            <person name="Klenk H.-P."/>
        </authorList>
    </citation>
    <scope>NUCLEOTIDE SEQUENCE [LARGE SCALE GENOMIC DNA]</scope>
    <source>
        <strain evidence="10 11">DSM 45928</strain>
    </source>
</reference>
<feature type="transmembrane region" description="Helical" evidence="7">
    <location>
        <begin position="269"/>
        <end position="295"/>
    </location>
</feature>
<dbReference type="GO" id="GO:0022857">
    <property type="term" value="F:transmembrane transporter activity"/>
    <property type="evidence" value="ECO:0007669"/>
    <property type="project" value="TreeGrafter"/>
</dbReference>
<keyword evidence="2" id="KW-1003">Cell membrane</keyword>
<dbReference type="EMBL" id="VFOW01000001">
    <property type="protein sequence ID" value="TQL76450.1"/>
    <property type="molecule type" value="Genomic_DNA"/>
</dbReference>
<feature type="domain" description="MacB-like periplasmic core" evidence="9">
    <location>
        <begin position="25"/>
        <end position="229"/>
    </location>
</feature>
<dbReference type="Proteomes" id="UP000317043">
    <property type="component" value="Unassembled WGS sequence"/>
</dbReference>
<organism evidence="10 11">
    <name type="scientific">Stackebrandtia endophytica</name>
    <dbReference type="NCBI Taxonomy" id="1496996"/>
    <lineage>
        <taxon>Bacteria</taxon>
        <taxon>Bacillati</taxon>
        <taxon>Actinomycetota</taxon>
        <taxon>Actinomycetes</taxon>
        <taxon>Glycomycetales</taxon>
        <taxon>Glycomycetaceae</taxon>
        <taxon>Stackebrandtia</taxon>
    </lineage>
</organism>
<feature type="transmembrane region" description="Helical" evidence="7">
    <location>
        <begin position="324"/>
        <end position="350"/>
    </location>
</feature>
<dbReference type="Pfam" id="PF02687">
    <property type="entry name" value="FtsX"/>
    <property type="match status" value="1"/>
</dbReference>
<dbReference type="InParanoid" id="A0A543AV40"/>
<keyword evidence="5 7" id="KW-0472">Membrane</keyword>
<dbReference type="RefSeq" id="WP_142037896.1">
    <property type="nucleotide sequence ID" value="NZ_JBHTGS010000001.1"/>
</dbReference>
<evidence type="ECO:0000256" key="4">
    <source>
        <dbReference type="ARBA" id="ARBA00022989"/>
    </source>
</evidence>
<comment type="caution">
    <text evidence="10">The sequence shown here is derived from an EMBL/GenBank/DDBJ whole genome shotgun (WGS) entry which is preliminary data.</text>
</comment>
<accession>A0A543AV40</accession>
<dbReference type="PANTHER" id="PTHR30572">
    <property type="entry name" value="MEMBRANE COMPONENT OF TRANSPORTER-RELATED"/>
    <property type="match status" value="1"/>
</dbReference>
<name>A0A543AV40_9ACTN</name>
<sequence>MARVRWRDLVGEAISGVLSRPGRAALTALGTVLGVGTLVTILGLTATAGGQISERFDVLKATEVTVEDTLSDTYLNGPGFSAAAEDRVRGIEGVTEAGIYGGVEELPVSLDLVDSGTEYPLVAATPGALAAVEPHLVAGRGFDRYHEDSGARVAMLSAGLATRLGIDRLSEQPAIFINGVPLTVIGIYDDTARKSAEFLLAVVVPVSTAAGFTDQAPTTMVVATRPGAASVVAGQLAVAVNPAGPERYRVSMPPDPQALAEGVSADLQALFLGLAAVCLFIGMLGIANTTLVAVMERFNEFGLRRAVGAHRRHVYTQVMIESGLLGSIGGLVGVAIGVLSVVAVAVAQQWTAVLDLWVVLVAPGVGVGSGLLAGLYPAWRASRVEPVEALRR</sequence>
<dbReference type="OrthoDB" id="9780560at2"/>